<evidence type="ECO:0000313" key="3">
    <source>
        <dbReference type="Proteomes" id="UP000029554"/>
    </source>
</evidence>
<protein>
    <submittedName>
        <fullName evidence="2">Uncharacterized protein</fullName>
    </submittedName>
</protein>
<organism evidence="2 3">
    <name type="scientific">Flavobacterium aquatile LMG 4008 = ATCC 11947</name>
    <dbReference type="NCBI Taxonomy" id="1453498"/>
    <lineage>
        <taxon>Bacteria</taxon>
        <taxon>Pseudomonadati</taxon>
        <taxon>Bacteroidota</taxon>
        <taxon>Flavobacteriia</taxon>
        <taxon>Flavobacteriales</taxon>
        <taxon>Flavobacteriaceae</taxon>
        <taxon>Flavobacterium</taxon>
    </lineage>
</organism>
<reference evidence="2 3" key="1">
    <citation type="submission" date="2014-09" db="EMBL/GenBank/DDBJ databases">
        <title>Whole Genome Shotgun of Flavobacterium aquatile LMG 4008.</title>
        <authorList>
            <person name="Gale A.N."/>
            <person name="Pipes S.E."/>
            <person name="Newman J.D."/>
        </authorList>
    </citation>
    <scope>NUCLEOTIDE SEQUENCE [LARGE SCALE GENOMIC DNA]</scope>
    <source>
        <strain evidence="2 3">LMG 4008</strain>
    </source>
</reference>
<keyword evidence="1" id="KW-0472">Membrane</keyword>
<feature type="transmembrane region" description="Helical" evidence="1">
    <location>
        <begin position="89"/>
        <end position="109"/>
    </location>
</feature>
<keyword evidence="1" id="KW-1133">Transmembrane helix</keyword>
<sequence>MNNIEKLTDDQLISLFRNQNIDTELKKAIIHEIDKRDLEQLSLNQNEIDLKEKITILFTSYFLFKRHIEKSSQLLSKGNKKAYKQYWRFFIYGIVFYTISLFLVAKYIIKPHLF</sequence>
<evidence type="ECO:0000256" key="1">
    <source>
        <dbReference type="SAM" id="Phobius"/>
    </source>
</evidence>
<keyword evidence="3" id="KW-1185">Reference proteome</keyword>
<dbReference type="Proteomes" id="UP000029554">
    <property type="component" value="Unassembled WGS sequence"/>
</dbReference>
<gene>
    <name evidence="2" type="ORF">LG45_03705</name>
</gene>
<dbReference type="OrthoDB" id="9911180at2"/>
<accession>A0A095SVY6</accession>
<dbReference type="EMBL" id="JRHH01000002">
    <property type="protein sequence ID" value="KGD68762.1"/>
    <property type="molecule type" value="Genomic_DNA"/>
</dbReference>
<comment type="caution">
    <text evidence="2">The sequence shown here is derived from an EMBL/GenBank/DDBJ whole genome shotgun (WGS) entry which is preliminary data.</text>
</comment>
<name>A0A095SVY6_9FLAO</name>
<keyword evidence="1" id="KW-0812">Transmembrane</keyword>
<dbReference type="RefSeq" id="WP_035124504.1">
    <property type="nucleotide sequence ID" value="NZ_JRHH01000002.1"/>
</dbReference>
<proteinExistence type="predicted"/>
<evidence type="ECO:0000313" key="2">
    <source>
        <dbReference type="EMBL" id="KGD68762.1"/>
    </source>
</evidence>
<dbReference type="AlphaFoldDB" id="A0A095SVY6"/>